<evidence type="ECO:0000313" key="2">
    <source>
        <dbReference type="Proteomes" id="UP001527925"/>
    </source>
</evidence>
<dbReference type="PANTHER" id="PTHR46586:SF3">
    <property type="entry name" value="ANKYRIN REPEAT-CONTAINING PROTEIN"/>
    <property type="match status" value="1"/>
</dbReference>
<proteinExistence type="predicted"/>
<dbReference type="PANTHER" id="PTHR46586">
    <property type="entry name" value="ANKYRIN REPEAT-CONTAINING PROTEIN"/>
    <property type="match status" value="1"/>
</dbReference>
<protein>
    <recommendedName>
        <fullName evidence="3">Ankyrin repeat protein</fullName>
    </recommendedName>
</protein>
<evidence type="ECO:0008006" key="3">
    <source>
        <dbReference type="Google" id="ProtNLM"/>
    </source>
</evidence>
<accession>A0ABR4NHP6</accession>
<comment type="caution">
    <text evidence="1">The sequence shown here is derived from an EMBL/GenBank/DDBJ whole genome shotgun (WGS) entry which is preliminary data.</text>
</comment>
<keyword evidence="2" id="KW-1185">Reference proteome</keyword>
<dbReference type="SUPFAM" id="SSF48403">
    <property type="entry name" value="Ankyrin repeat"/>
    <property type="match status" value="1"/>
</dbReference>
<evidence type="ECO:0000313" key="1">
    <source>
        <dbReference type="EMBL" id="KAL2919032.1"/>
    </source>
</evidence>
<name>A0ABR4NHP6_9FUNG</name>
<reference evidence="1 2" key="1">
    <citation type="submission" date="2023-09" db="EMBL/GenBank/DDBJ databases">
        <title>Pangenome analysis of Batrachochytrium dendrobatidis and related Chytrids.</title>
        <authorList>
            <person name="Yacoub M.N."/>
            <person name="Stajich J.E."/>
            <person name="James T.Y."/>
        </authorList>
    </citation>
    <scope>NUCLEOTIDE SEQUENCE [LARGE SCALE GENOMIC DNA]</scope>
    <source>
        <strain evidence="1 2">JEL0888</strain>
    </source>
</reference>
<dbReference type="EMBL" id="JADGIZ020000004">
    <property type="protein sequence ID" value="KAL2919032.1"/>
    <property type="molecule type" value="Genomic_DNA"/>
</dbReference>
<dbReference type="InterPro" id="IPR036770">
    <property type="entry name" value="Ankyrin_rpt-contain_sf"/>
</dbReference>
<dbReference type="Gene3D" id="1.25.40.20">
    <property type="entry name" value="Ankyrin repeat-containing domain"/>
    <property type="match status" value="2"/>
</dbReference>
<sequence length="645" mass="72309">MAAASRFAGCADVADMLERLPFELGEAVYEHAGLATQLLHGRLPLPLDDRTSALVWIECMANDLVGCVPLLPLRSLTFEPYLARPSRAMVAAIRKKPRMPFVDLSSVHLERVAKAAAACSLETCQMLYRKEFKKRVRFVRGVPVFPRDGVKTLLTAAAGVGDTATMQSILSTRIQDLGIDLSDAIKAALRYDQVVSLETLLPRIDSPKKLVPVAMDANAVECFKMLVAKAPVDGIASNHIFGAVKDNRSVMIQKILENRHKLSHKQLDWLVKASVKYRRLDLLRAVSSGGFSLGQYVDEAGEAAAWGDMEMFDIFRPHLVGNNWFKVAMRIAAGKGNLDAVRRLHSDFDLACDHGAMDAAAARGHMDVIEFLRTHRTEGFSGAAMIGAAQGGHLGVVRFLHEQQIECNDTEAMDGAACNGHIDILEFFRTERGARCSSKAIVRAAGNNYLRSVKWLLEHFPDESKQEMSTAIQYAVEWHDPKLPSKLIVGNETLVGDRITRRLIQRKWFDLAKLVLESRHFKTSFETVRQAYFSKNLDIFKLVIDLWNHVPPAQFLIWAIRDKRLEMARMLIDHGVQFDIEHAKRWASSSSETQYPCWALLVERFPDLDWETFWKSMLNSRTSLALFIKNLIKERDAGAAQSGKP</sequence>
<dbReference type="Proteomes" id="UP001527925">
    <property type="component" value="Unassembled WGS sequence"/>
</dbReference>
<organism evidence="1 2">
    <name type="scientific">Polyrhizophydium stewartii</name>
    <dbReference type="NCBI Taxonomy" id="2732419"/>
    <lineage>
        <taxon>Eukaryota</taxon>
        <taxon>Fungi</taxon>
        <taxon>Fungi incertae sedis</taxon>
        <taxon>Chytridiomycota</taxon>
        <taxon>Chytridiomycota incertae sedis</taxon>
        <taxon>Chytridiomycetes</taxon>
        <taxon>Rhizophydiales</taxon>
        <taxon>Rhizophydiales incertae sedis</taxon>
        <taxon>Polyrhizophydium</taxon>
    </lineage>
</organism>
<gene>
    <name evidence="1" type="ORF">HK105_201302</name>
</gene>
<dbReference type="InterPro" id="IPR052050">
    <property type="entry name" value="SecEffector_AnkRepeat"/>
</dbReference>